<evidence type="ECO:0000313" key="13">
    <source>
        <dbReference type="EMBL" id="KAK2884031.1"/>
    </source>
</evidence>
<dbReference type="SMART" id="SM00408">
    <property type="entry name" value="IGc2"/>
    <property type="match status" value="2"/>
</dbReference>
<feature type="transmembrane region" description="Helical" evidence="9">
    <location>
        <begin position="1708"/>
        <end position="1727"/>
    </location>
</feature>
<keyword evidence="7" id="KW-1015">Disulfide bond</keyword>
<dbReference type="InterPro" id="IPR007110">
    <property type="entry name" value="Ig-like_dom"/>
</dbReference>
<dbReference type="GO" id="GO:0004930">
    <property type="term" value="F:G protein-coupled receptor activity"/>
    <property type="evidence" value="ECO:0007669"/>
    <property type="project" value="InterPro"/>
</dbReference>
<dbReference type="InterPro" id="IPR003599">
    <property type="entry name" value="Ig_sub"/>
</dbReference>
<keyword evidence="5 9" id="KW-1133">Transmembrane helix</keyword>
<dbReference type="EMBL" id="JAUYZG010000017">
    <property type="protein sequence ID" value="KAK2884031.1"/>
    <property type="molecule type" value="Genomic_DNA"/>
</dbReference>
<dbReference type="SMART" id="SM00303">
    <property type="entry name" value="GPS"/>
    <property type="match status" value="2"/>
</dbReference>
<evidence type="ECO:0008006" key="15">
    <source>
        <dbReference type="Google" id="ProtNLM"/>
    </source>
</evidence>
<dbReference type="PANTHER" id="PTHR45813:SF4">
    <property type="entry name" value="ADHESION G PROTEIN-COUPLED RECEPTOR F5"/>
    <property type="match status" value="1"/>
</dbReference>
<evidence type="ECO:0000256" key="8">
    <source>
        <dbReference type="ARBA" id="ARBA00023180"/>
    </source>
</evidence>
<evidence type="ECO:0000256" key="6">
    <source>
        <dbReference type="ARBA" id="ARBA00023136"/>
    </source>
</evidence>
<dbReference type="InterPro" id="IPR051587">
    <property type="entry name" value="Adhesion_GPCR"/>
</dbReference>
<keyword evidence="4" id="KW-0732">Signal</keyword>
<dbReference type="Pfam" id="PF01825">
    <property type="entry name" value="GPS"/>
    <property type="match status" value="2"/>
</dbReference>
<dbReference type="InterPro" id="IPR036179">
    <property type="entry name" value="Ig-like_dom_sf"/>
</dbReference>
<feature type="transmembrane region" description="Helical" evidence="9">
    <location>
        <begin position="690"/>
        <end position="711"/>
    </location>
</feature>
<feature type="transmembrane region" description="Helical" evidence="9">
    <location>
        <begin position="1911"/>
        <end position="1933"/>
    </location>
</feature>
<dbReference type="Gene3D" id="2.60.220.50">
    <property type="match status" value="2"/>
</dbReference>
<comment type="subcellular location">
    <subcellularLocation>
        <location evidence="1">Membrane</location>
        <topology evidence="1">Multi-pass membrane protein</topology>
    </subcellularLocation>
</comment>
<evidence type="ECO:0000313" key="14">
    <source>
        <dbReference type="Proteomes" id="UP001187343"/>
    </source>
</evidence>
<dbReference type="InterPro" id="IPR057244">
    <property type="entry name" value="GAIN_B"/>
</dbReference>
<feature type="domain" description="GAIN-B" evidence="10">
    <location>
        <begin position="491"/>
        <end position="644"/>
    </location>
</feature>
<feature type="transmembrane region" description="Helical" evidence="9">
    <location>
        <begin position="1789"/>
        <end position="1810"/>
    </location>
</feature>
<gene>
    <name evidence="13" type="ORF">Q8A67_017668</name>
</gene>
<evidence type="ECO:0000259" key="11">
    <source>
        <dbReference type="PROSITE" id="PS50261"/>
    </source>
</evidence>
<keyword evidence="14" id="KW-1185">Reference proteome</keyword>
<accession>A0AA88PF88</accession>
<dbReference type="InterPro" id="IPR013783">
    <property type="entry name" value="Ig-like_fold"/>
</dbReference>
<feature type="transmembrane region" description="Helical" evidence="9">
    <location>
        <begin position="853"/>
        <end position="872"/>
    </location>
</feature>
<reference evidence="13" key="1">
    <citation type="submission" date="2023-08" db="EMBL/GenBank/DDBJ databases">
        <title>Chromosome-level Genome Assembly of mud carp (Cirrhinus molitorella).</title>
        <authorList>
            <person name="Liu H."/>
        </authorList>
    </citation>
    <scope>NUCLEOTIDE SEQUENCE</scope>
    <source>
        <strain evidence="13">Prfri</strain>
        <tissue evidence="13">Muscle</tissue>
    </source>
</reference>
<evidence type="ECO:0000256" key="4">
    <source>
        <dbReference type="ARBA" id="ARBA00022729"/>
    </source>
</evidence>
<dbReference type="Gene3D" id="1.20.1070.10">
    <property type="entry name" value="Rhodopsin 7-helix transmembrane proteins"/>
    <property type="match status" value="2"/>
</dbReference>
<keyword evidence="6 9" id="KW-0472">Membrane</keyword>
<evidence type="ECO:0000256" key="3">
    <source>
        <dbReference type="ARBA" id="ARBA00022692"/>
    </source>
</evidence>
<organism evidence="13 14">
    <name type="scientific">Cirrhinus molitorella</name>
    <name type="common">mud carp</name>
    <dbReference type="NCBI Taxonomy" id="172907"/>
    <lineage>
        <taxon>Eukaryota</taxon>
        <taxon>Metazoa</taxon>
        <taxon>Chordata</taxon>
        <taxon>Craniata</taxon>
        <taxon>Vertebrata</taxon>
        <taxon>Euteleostomi</taxon>
        <taxon>Actinopterygii</taxon>
        <taxon>Neopterygii</taxon>
        <taxon>Teleostei</taxon>
        <taxon>Ostariophysi</taxon>
        <taxon>Cypriniformes</taxon>
        <taxon>Cyprinidae</taxon>
        <taxon>Labeoninae</taxon>
        <taxon>Labeonini</taxon>
        <taxon>Cirrhinus</taxon>
    </lineage>
</organism>
<dbReference type="PROSITE" id="PS50221">
    <property type="entry name" value="GAIN_B"/>
    <property type="match status" value="2"/>
</dbReference>
<comment type="caution">
    <text evidence="13">The sequence shown here is derived from an EMBL/GenBank/DDBJ whole genome shotgun (WGS) entry which is preliminary data.</text>
</comment>
<dbReference type="PRINTS" id="PR00249">
    <property type="entry name" value="GPCRSECRETIN"/>
</dbReference>
<dbReference type="PRINTS" id="PR01695">
    <property type="entry name" value="IGHEPTARCPTR"/>
</dbReference>
<dbReference type="PANTHER" id="PTHR45813">
    <property type="entry name" value="IG-LIKE DOMAIN-CONTAINING PROTEIN"/>
    <property type="match status" value="1"/>
</dbReference>
<dbReference type="InterPro" id="IPR000203">
    <property type="entry name" value="GPS"/>
</dbReference>
<dbReference type="SMART" id="SM00409">
    <property type="entry name" value="IG"/>
    <property type="match status" value="2"/>
</dbReference>
<evidence type="ECO:0000256" key="2">
    <source>
        <dbReference type="ARBA" id="ARBA00007343"/>
    </source>
</evidence>
<feature type="domain" description="Ig-like" evidence="12">
    <location>
        <begin position="1220"/>
        <end position="1279"/>
    </location>
</feature>
<dbReference type="Pfam" id="PF25387">
    <property type="entry name" value="ADGRF3_N"/>
    <property type="match status" value="1"/>
</dbReference>
<evidence type="ECO:0000259" key="10">
    <source>
        <dbReference type="PROSITE" id="PS50221"/>
    </source>
</evidence>
<dbReference type="FunFam" id="1.20.1070.10:FF:000058">
    <property type="entry name" value="Adhesion G protein-coupled receptor F5"/>
    <property type="match status" value="2"/>
</dbReference>
<dbReference type="SUPFAM" id="SSF48726">
    <property type="entry name" value="Immunoglobulin"/>
    <property type="match status" value="2"/>
</dbReference>
<dbReference type="CDD" id="cd15932">
    <property type="entry name" value="7tmB2_GPR116-like_Adhesion_VI"/>
    <property type="match status" value="2"/>
</dbReference>
<dbReference type="InterPro" id="IPR057400">
    <property type="entry name" value="ADGRF3/5_N"/>
</dbReference>
<evidence type="ECO:0000256" key="1">
    <source>
        <dbReference type="ARBA" id="ARBA00004141"/>
    </source>
</evidence>
<comment type="similarity">
    <text evidence="2">Belongs to the G-protein coupled receptor 2 family. Adhesion G-protein coupled receptor (ADGR) subfamily.</text>
</comment>
<feature type="transmembrane region" description="Helical" evidence="9">
    <location>
        <begin position="647"/>
        <end position="669"/>
    </location>
</feature>
<evidence type="ECO:0000256" key="7">
    <source>
        <dbReference type="ARBA" id="ARBA00023157"/>
    </source>
</evidence>
<feature type="transmembrane region" description="Helical" evidence="9">
    <location>
        <begin position="1748"/>
        <end position="1769"/>
    </location>
</feature>
<dbReference type="InterPro" id="IPR000832">
    <property type="entry name" value="GPCR_2_secretin-like"/>
</dbReference>
<protein>
    <recommendedName>
        <fullName evidence="15">Adhesion G protein-coupled receptor F5</fullName>
    </recommendedName>
</protein>
<dbReference type="GO" id="GO:0016020">
    <property type="term" value="C:membrane"/>
    <property type="evidence" value="ECO:0007669"/>
    <property type="project" value="UniProtKB-SubCell"/>
</dbReference>
<dbReference type="PROSITE" id="PS50261">
    <property type="entry name" value="G_PROTEIN_RECEP_F2_4"/>
    <property type="match status" value="2"/>
</dbReference>
<dbReference type="InterPro" id="IPR008078">
    <property type="entry name" value="GPCR_2_Ig-hepta-like_rcpt"/>
</dbReference>
<sequence>MSESNNNRGSDHLCSTSISSIQGAPLLPGGMVFNTINNTINTNNKSKHNSTIINNTTNNKNNHVKNNSNIYKDLSGLLQSTIDASYTGKLTGYITGSTKVSGFRPGSVLADYTISATSNNLDFGAANKQLFDSLKAKGIPLSEDAFSESDQTAFVTDQLYPLQKVDLNCKQPDFTTGQIKWKVDNTDPALDTTRYLLSIDNRTLTVRNASERDSARYSCIMQKNTIPYIQWQSIVIKQRPSIIVGENYRVLPCDGSSVQLKCSVDVGYNLEWVLGGTVQIAGSDSITLNYATKKGNCTEETFTCRLKDLPQLQSYSYSYSSITVRISENYDCKNEELGVGKTNDMTKGVCEKGKKGTITYKCESNVWKSVEDNCVLEVFVILNNALQTLTVDGIPGFMANLSFATSENNINITQSAATVRVIVDILFQIANLSQATVINNIVMGNFLNTVDIIVAGNVSDTWNKLNNGNNTQNTSIKLLSAIENISDRLTDEFAINETSIQLNRTTIKNSFSITSALPNSTTEIVIPQVPQETTITIIIFTTLDNVLPSQGTNDSRNSDVRINGDVVVVKVNETINNISFAFDITNQSLGNPECVFWNFNLSTWDSTGCEVRPYISKGNETGKITCECNHTTSFSILMSPFIIDHIALAYITYIGVAISMASLVICLIIEAIVWKSVSRNDTSYMRHVSIVNIAVSLLIANICFIIGAAVAESEQPTSVGRCTPAVFFMHFLYLALFFWMLISALLLFYRTVMVFSQMSRAKMMAIGFIVGYGAPLLIASITVASTAGPQNYISKRNACWLNWSESMALLAFVIPALTIVAINLVILIVVLYKMLSRGVGATSQPDEKHALLVIARCVAFLTPIFGLTWGFGIGTMVSQDLGIHVVFALLNSLQGFFILVFGTLLDSKVRESLPGRQLLQKLTTSQTNSTSAGPSSTSGLNVFQRMRRRNVYNVSEANNATVTDSSNGAYNFSYTDGQVHHIRRRSADSAEYIMVVEMNASETVAISDIRSSVNSVMLPLQVDNSVNITAFNISTVCSLNETQYQCKCERLFVWPNDTCHLYEACDDITDGSCTCINALPADGQFCQAEPLPKFTYEYEAEIDVNLIDSLLVDHLRYLVTNTNLPFPLDNNINITDIDMTTGYTDNLPGYISGSTKVSGFRPGSVLADYAISATSNSLDFGAANTQVSDSLYTQGIILAEDAFAQSDQTVFVTDRLYPLQKVDLNCTQPDFANGQIKWTVDNNDPALDNTRYLLSNDNRILTVKNASESDSGRYSCIIQGNVPYIQWQNIVIKKRPNIIVGQNVFFFPCDGSKFQLKCSVDVGYDVEWVLGEKVLDSVSGSITYKNNMKKENCTEEIFTCRLKDLPELQIYSYSSSSVIVRISPETTSPDDVCQNEELGTGKTNDERIGVCGNGMKGTITYKCNSRIWTPVKNNCVLEVIAKLTSEIESLLVEEIPVFMANLSAATEQNAINVIQSAATVQAIVDILSEISILSNAVVINQPVMEDFLKTVEIIVSGNVTAAWKELSTNNTSIKLLSAIEDISARLTDEFEIIETSIQLIRTKVKNYSIQFNLTSRLINSTTEIVIPQVPQDTTITIIIFTTLDNVLPAHGANDSNNSDVRINGDVVVVKVDKVLNNISFTFDITNQSLGNPQCVFWNFSLNTWDSTGCEVKRNNIGNVTCECDHTTSFSILMSPFHIDPAHRIALDYITYIGVSISMASLIICLIIEAIVWKSIRRNDTSYMRHVSIVNIAVSLLIANICFIIGAVIAEQEQPISVGRCSPVVFFMHFFYLALFFWMLISALLLFYRTVMVFSQMSKAKMMVIAFVVGYGAPLLIASITVASTAGPQNYVSKRNACWLNWDESKALLAFVIPALTIVAINLVVLIVVLYKMLRRGVGATTQPDEKHALVVIARCVAILTPIFGITWGFGIGTMVSRDFGIHVVFALLNSLQGFFILVFGTLLDSKVRESLPGRRFLQQLTTSRTNNTTAGTSSTSGQPFLARLRRRNVYNVSEANTSSAFASSESSNSSYAIMNT</sequence>
<dbReference type="Proteomes" id="UP001187343">
    <property type="component" value="Unassembled WGS sequence"/>
</dbReference>
<feature type="transmembrane region" description="Helical" evidence="9">
    <location>
        <begin position="807"/>
        <end position="832"/>
    </location>
</feature>
<dbReference type="InterPro" id="IPR017981">
    <property type="entry name" value="GPCR_2-like_7TM"/>
</dbReference>
<evidence type="ECO:0000259" key="12">
    <source>
        <dbReference type="PROSITE" id="PS50835"/>
    </source>
</evidence>
<dbReference type="InterPro" id="IPR046338">
    <property type="entry name" value="GAIN_dom_sf"/>
</dbReference>
<feature type="transmembrane region" description="Helical" evidence="9">
    <location>
        <begin position="764"/>
        <end position="787"/>
    </location>
</feature>
<evidence type="ECO:0000256" key="9">
    <source>
        <dbReference type="SAM" id="Phobius"/>
    </source>
</evidence>
<dbReference type="Gene3D" id="2.60.40.10">
    <property type="entry name" value="Immunoglobulins"/>
    <property type="match status" value="2"/>
</dbReference>
<keyword evidence="8" id="KW-0325">Glycoprotein</keyword>
<feature type="domain" description="G-protein coupled receptors family 2 profile 2" evidence="11">
    <location>
        <begin position="648"/>
        <end position="906"/>
    </location>
</feature>
<feature type="domain" description="GAIN-B" evidence="10">
    <location>
        <begin position="1548"/>
        <end position="1699"/>
    </location>
</feature>
<feature type="transmembrane region" description="Helical" evidence="9">
    <location>
        <begin position="731"/>
        <end position="752"/>
    </location>
</feature>
<dbReference type="GO" id="GO:0007166">
    <property type="term" value="P:cell surface receptor signaling pathway"/>
    <property type="evidence" value="ECO:0007669"/>
    <property type="project" value="InterPro"/>
</dbReference>
<dbReference type="InterPro" id="IPR003598">
    <property type="entry name" value="Ig_sub2"/>
</dbReference>
<feature type="transmembrane region" description="Helical" evidence="9">
    <location>
        <begin position="1822"/>
        <end position="1846"/>
    </location>
</feature>
<dbReference type="PROSITE" id="PS50835">
    <property type="entry name" value="IG_LIKE"/>
    <property type="match status" value="2"/>
</dbReference>
<name>A0AA88PF88_9TELE</name>
<feature type="transmembrane region" description="Helical" evidence="9">
    <location>
        <begin position="1939"/>
        <end position="1963"/>
    </location>
</feature>
<keyword evidence="3 9" id="KW-0812">Transmembrane</keyword>
<dbReference type="Pfam" id="PF00002">
    <property type="entry name" value="7tm_2"/>
    <property type="match status" value="2"/>
</dbReference>
<dbReference type="GO" id="GO:0007189">
    <property type="term" value="P:adenylate cyclase-activating G protein-coupled receptor signaling pathway"/>
    <property type="evidence" value="ECO:0007669"/>
    <property type="project" value="TreeGrafter"/>
</dbReference>
<feature type="domain" description="Ig-like" evidence="12">
    <location>
        <begin position="163"/>
        <end position="219"/>
    </location>
</feature>
<feature type="transmembrane region" description="Helical" evidence="9">
    <location>
        <begin position="1866"/>
        <end position="1890"/>
    </location>
</feature>
<feature type="domain" description="G-protein coupled receptors family 2 profile 2" evidence="11">
    <location>
        <begin position="1706"/>
        <end position="1964"/>
    </location>
</feature>
<proteinExistence type="inferred from homology"/>
<evidence type="ECO:0000256" key="5">
    <source>
        <dbReference type="ARBA" id="ARBA00022989"/>
    </source>
</evidence>